<keyword evidence="3" id="KW-1185">Reference proteome</keyword>
<feature type="compositionally biased region" description="Polar residues" evidence="1">
    <location>
        <begin position="43"/>
        <end position="57"/>
    </location>
</feature>
<sequence length="63" mass="6849">MKKRTEKKIYIKPVIEQLQIEMEQGVAAGSQGSAQPGGGSGVTENDWNNGGTETQDPSGEWWN</sequence>
<dbReference type="STRING" id="1416778.SAMN05443633_11216"/>
<dbReference type="EMBL" id="FQUT01000012">
    <property type="protein sequence ID" value="SHG23903.1"/>
    <property type="molecule type" value="Genomic_DNA"/>
</dbReference>
<gene>
    <name evidence="2" type="ORF">SAMN05443633_11216</name>
</gene>
<protein>
    <submittedName>
        <fullName evidence="2">Uncharacterized protein</fullName>
    </submittedName>
</protein>
<dbReference type="Proteomes" id="UP000184518">
    <property type="component" value="Unassembled WGS sequence"/>
</dbReference>
<evidence type="ECO:0000313" key="3">
    <source>
        <dbReference type="Proteomes" id="UP000184518"/>
    </source>
</evidence>
<evidence type="ECO:0000313" key="2">
    <source>
        <dbReference type="EMBL" id="SHG23903.1"/>
    </source>
</evidence>
<dbReference type="RefSeq" id="WP_072961355.1">
    <property type="nucleotide sequence ID" value="NZ_FQUT01000012.1"/>
</dbReference>
<proteinExistence type="predicted"/>
<feature type="region of interest" description="Disordered" evidence="1">
    <location>
        <begin position="26"/>
        <end position="63"/>
    </location>
</feature>
<evidence type="ECO:0000256" key="1">
    <source>
        <dbReference type="SAM" id="MobiDB-lite"/>
    </source>
</evidence>
<accession>A0A1M5I7Z6</accession>
<dbReference type="AlphaFoldDB" id="A0A1M5I7Z6"/>
<reference evidence="3" key="1">
    <citation type="submission" date="2016-11" db="EMBL/GenBank/DDBJ databases">
        <authorList>
            <person name="Varghese N."/>
            <person name="Submissions S."/>
        </authorList>
    </citation>
    <scope>NUCLEOTIDE SEQUENCE [LARGE SCALE GENOMIC DNA]</scope>
    <source>
        <strain evidence="3">DSM 27619</strain>
    </source>
</reference>
<name>A0A1M5I7Z6_9FLAO</name>
<organism evidence="2 3">
    <name type="scientific">Chryseobacterium arachidis</name>
    <dbReference type="NCBI Taxonomy" id="1416778"/>
    <lineage>
        <taxon>Bacteria</taxon>
        <taxon>Pseudomonadati</taxon>
        <taxon>Bacteroidota</taxon>
        <taxon>Flavobacteriia</taxon>
        <taxon>Flavobacteriales</taxon>
        <taxon>Weeksellaceae</taxon>
        <taxon>Chryseobacterium group</taxon>
        <taxon>Chryseobacterium</taxon>
    </lineage>
</organism>